<dbReference type="Proteomes" id="UP001062165">
    <property type="component" value="Chromosome"/>
</dbReference>
<dbReference type="InterPro" id="IPR025293">
    <property type="entry name" value="YfiR/HmsC-like"/>
</dbReference>
<accession>A0ABY6D381</accession>
<dbReference type="EMBL" id="CP106735">
    <property type="protein sequence ID" value="UXX78290.1"/>
    <property type="molecule type" value="Genomic_DNA"/>
</dbReference>
<proteinExistence type="predicted"/>
<keyword evidence="2" id="KW-1185">Reference proteome</keyword>
<gene>
    <name evidence="1" type="ORF">N7E81_13085</name>
</gene>
<reference evidence="1" key="1">
    <citation type="submission" date="2022-10" db="EMBL/GenBank/DDBJ databases">
        <title>Comparative genomics and taxonomic characterization of three novel marine species of genus Reichenbachiella exhibiting antioxidant and polysaccharide degradation activities.</title>
        <authorList>
            <person name="Muhammad N."/>
            <person name="Lee Y.-J."/>
            <person name="Ko J."/>
            <person name="Kim S.-G."/>
        </authorList>
    </citation>
    <scope>NUCLEOTIDE SEQUENCE</scope>
    <source>
        <strain evidence="1">Wsw4-B4</strain>
    </source>
</reference>
<name>A0ABY6D381_9BACT</name>
<evidence type="ECO:0000313" key="2">
    <source>
        <dbReference type="Proteomes" id="UP001062165"/>
    </source>
</evidence>
<dbReference type="Pfam" id="PF13689">
    <property type="entry name" value="DUF4154"/>
    <property type="match status" value="1"/>
</dbReference>
<organism evidence="1 2">
    <name type="scientific">Reichenbachiella carrageenanivorans</name>
    <dbReference type="NCBI Taxonomy" id="2979869"/>
    <lineage>
        <taxon>Bacteria</taxon>
        <taxon>Pseudomonadati</taxon>
        <taxon>Bacteroidota</taxon>
        <taxon>Cytophagia</taxon>
        <taxon>Cytophagales</taxon>
        <taxon>Reichenbachiellaceae</taxon>
        <taxon>Reichenbachiella</taxon>
    </lineage>
</organism>
<dbReference type="RefSeq" id="WP_263050036.1">
    <property type="nucleotide sequence ID" value="NZ_CP106735.1"/>
</dbReference>
<evidence type="ECO:0000313" key="1">
    <source>
        <dbReference type="EMBL" id="UXX78290.1"/>
    </source>
</evidence>
<sequence length="165" mass="17982">MKHNKLIIGIVVALTFGLFYPSQAQESKFKALFIYKFAEYIEWPSGNKNVTVGVAGNSDVYQELSNFAATKGNMTVVNINAPADANKCNIVFLPKSQDKQISSYDSTIGGKSILVVSDNSDMVGKGSDIGFYLESGKLRFLISEKSIKNKKMIPSSKLLALGKSI</sequence>
<protein>
    <submittedName>
        <fullName evidence="1">YfiR family protein</fullName>
    </submittedName>
</protein>